<dbReference type="InterPro" id="IPR002921">
    <property type="entry name" value="Fungal_lipase-type"/>
</dbReference>
<keyword evidence="3" id="KW-1185">Reference proteome</keyword>
<proteinExistence type="predicted"/>
<dbReference type="SUPFAM" id="SSF53474">
    <property type="entry name" value="alpha/beta-Hydrolases"/>
    <property type="match status" value="1"/>
</dbReference>
<dbReference type="Proteomes" id="UP001597110">
    <property type="component" value="Unassembled WGS sequence"/>
</dbReference>
<feature type="domain" description="Fungal lipase-type" evidence="1">
    <location>
        <begin position="205"/>
        <end position="332"/>
    </location>
</feature>
<dbReference type="EMBL" id="JBHTIF010000001">
    <property type="protein sequence ID" value="MFD0725244.1"/>
    <property type="molecule type" value="Genomic_DNA"/>
</dbReference>
<name>A0ABW2Y9L2_9GAMM</name>
<comment type="caution">
    <text evidence="2">The sequence shown here is derived from an EMBL/GenBank/DDBJ whole genome shotgun (WGS) entry which is preliminary data.</text>
</comment>
<evidence type="ECO:0000313" key="3">
    <source>
        <dbReference type="Proteomes" id="UP001597110"/>
    </source>
</evidence>
<evidence type="ECO:0000313" key="2">
    <source>
        <dbReference type="EMBL" id="MFD0725244.1"/>
    </source>
</evidence>
<protein>
    <recommendedName>
        <fullName evidence="1">Fungal lipase-type domain-containing protein</fullName>
    </recommendedName>
</protein>
<sequence>MPAVDHGRTPVVSLTSTMGDVGFEMFDGRTPRVGLSRLPMNTTDAIVYLDVDSLDLNRRKTQAILDLARDLGWVVMAESSSWNVPRLHAFLAAYYPGVETKGLQNVAVRIAADKRSTLITDLTPTEAAVEVGIDYLQTTEAKALMRSAFATRAIAPGSNYAWFANNAYQATASNRTLGTRSYTVALNRDVVKVWRSTSGGTTDCIVSWRGSSTAGDWLNNIENQFGGAVAVPGESSSNAARIGSGYASRLNSYRSAVNAVACNNTYRVTGHSLGGGMAEAYAFTIRSKRPNLEAYNPARVGNASFRTQLVSALGTAKVEVFCRNLDPVWAVPVGLQHVGSNNGCTYWGSSVSINPVANHAMNLWL</sequence>
<evidence type="ECO:0000259" key="1">
    <source>
        <dbReference type="Pfam" id="PF01764"/>
    </source>
</evidence>
<dbReference type="InterPro" id="IPR029058">
    <property type="entry name" value="AB_hydrolase_fold"/>
</dbReference>
<accession>A0ABW2Y9L2</accession>
<gene>
    <name evidence="2" type="ORF">ACFQ0E_06465</name>
</gene>
<dbReference type="Pfam" id="PF01764">
    <property type="entry name" value="Lipase_3"/>
    <property type="match status" value="1"/>
</dbReference>
<reference evidence="3" key="1">
    <citation type="journal article" date="2019" name="Int. J. Syst. Evol. Microbiol.">
        <title>The Global Catalogue of Microorganisms (GCM) 10K type strain sequencing project: providing services to taxonomists for standard genome sequencing and annotation.</title>
        <authorList>
            <consortium name="The Broad Institute Genomics Platform"/>
            <consortium name="The Broad Institute Genome Sequencing Center for Infectious Disease"/>
            <person name="Wu L."/>
            <person name="Ma J."/>
        </authorList>
    </citation>
    <scope>NUCLEOTIDE SEQUENCE [LARGE SCALE GENOMIC DNA]</scope>
    <source>
        <strain evidence="3">CCUG 55585</strain>
    </source>
</reference>
<organism evidence="2 3">
    <name type="scientific">Lysobacter brunescens</name>
    <dbReference type="NCBI Taxonomy" id="262323"/>
    <lineage>
        <taxon>Bacteria</taxon>
        <taxon>Pseudomonadati</taxon>
        <taxon>Pseudomonadota</taxon>
        <taxon>Gammaproteobacteria</taxon>
        <taxon>Lysobacterales</taxon>
        <taxon>Lysobacteraceae</taxon>
        <taxon>Lysobacter</taxon>
    </lineage>
</organism>
<dbReference type="Gene3D" id="3.40.50.1820">
    <property type="entry name" value="alpha/beta hydrolase"/>
    <property type="match status" value="1"/>
</dbReference>